<evidence type="ECO:0000313" key="2">
    <source>
        <dbReference type="Proteomes" id="UP001418796"/>
    </source>
</evidence>
<proteinExistence type="predicted"/>
<evidence type="ECO:0008006" key="3">
    <source>
        <dbReference type="Google" id="ProtNLM"/>
    </source>
</evidence>
<keyword evidence="2" id="KW-1185">Reference proteome</keyword>
<comment type="caution">
    <text evidence="1">The sequence shown here is derived from an EMBL/GenBank/DDBJ whole genome shotgun (WGS) entry which is preliminary data.</text>
</comment>
<evidence type="ECO:0000313" key="1">
    <source>
        <dbReference type="EMBL" id="MEN0642673.1"/>
    </source>
</evidence>
<dbReference type="Proteomes" id="UP001418796">
    <property type="component" value="Unassembled WGS sequence"/>
</dbReference>
<sequence length="109" mass="12430">MMTCSTIEFHFSNGIRKQSLIINQNNEEYTTFLGKLPTLFSFEDQIGVNKISYSNRDLLLITTSPDSQDLVTVSFKHSGQIIILGTFLFSVDEMSQTRERFQVLIDVAD</sequence>
<dbReference type="RefSeq" id="WP_343129755.1">
    <property type="nucleotide sequence ID" value="NZ_JBCITK010000001.1"/>
</dbReference>
<reference evidence="1 2" key="1">
    <citation type="submission" date="2024-03" db="EMBL/GenBank/DDBJ databases">
        <title>Bacilli Hybrid Assemblies.</title>
        <authorList>
            <person name="Kovac J."/>
        </authorList>
    </citation>
    <scope>NUCLEOTIDE SEQUENCE [LARGE SCALE GENOMIC DNA]</scope>
    <source>
        <strain evidence="1 2">FSL R7-0666</strain>
    </source>
</reference>
<name>A0ABU9VFP9_9BACI</name>
<accession>A0ABU9VFP9</accession>
<protein>
    <recommendedName>
        <fullName evidence="3">Cyclophilin-like domain-containing protein</fullName>
    </recommendedName>
</protein>
<organism evidence="1 2">
    <name type="scientific">Alkalicoccobacillus gibsonii</name>
    <dbReference type="NCBI Taxonomy" id="79881"/>
    <lineage>
        <taxon>Bacteria</taxon>
        <taxon>Bacillati</taxon>
        <taxon>Bacillota</taxon>
        <taxon>Bacilli</taxon>
        <taxon>Bacillales</taxon>
        <taxon>Bacillaceae</taxon>
        <taxon>Alkalicoccobacillus</taxon>
    </lineage>
</organism>
<dbReference type="EMBL" id="JBCITK010000001">
    <property type="protein sequence ID" value="MEN0642673.1"/>
    <property type="molecule type" value="Genomic_DNA"/>
</dbReference>
<gene>
    <name evidence="1" type="ORF">MKY91_05810</name>
</gene>